<dbReference type="GO" id="GO:0005634">
    <property type="term" value="C:nucleus"/>
    <property type="evidence" value="ECO:0007669"/>
    <property type="project" value="TreeGrafter"/>
</dbReference>
<dbReference type="OrthoDB" id="10258631at2759"/>
<evidence type="ECO:0000256" key="14">
    <source>
        <dbReference type="ARBA" id="ARBA00068837"/>
    </source>
</evidence>
<dbReference type="GO" id="GO:0005829">
    <property type="term" value="C:cytosol"/>
    <property type="evidence" value="ECO:0007669"/>
    <property type="project" value="TreeGrafter"/>
</dbReference>
<dbReference type="AlphaFoldDB" id="A0A9W7DSS1"/>
<dbReference type="SMART" id="SM00090">
    <property type="entry name" value="RIO"/>
    <property type="match status" value="1"/>
</dbReference>
<dbReference type="GO" id="GO:0046872">
    <property type="term" value="F:metal ion binding"/>
    <property type="evidence" value="ECO:0007669"/>
    <property type="project" value="UniProtKB-KW"/>
</dbReference>
<comment type="caution">
    <text evidence="17">The sequence shown here is derived from an EMBL/GenBank/DDBJ whole genome shotgun (WGS) entry which is preliminary data.</text>
</comment>
<sequence length="519" mass="57775">MKLDVTVMRTMSKEDYRVLGAVEIGMKTHELVPVSLCMSIARLRHGGANKVMSSLLRDKLLSHDRSKGYDGYRLTNSGYDILALRTLFQKKIVSALGDKIGIGKESDIYIAATPEGKQVVLKFHRLGRTSFRAVRKKRDYLRGNGSGKSTSWLFMSRLSALKEYAFMKALHSVGYPTPTPLSHSRHVVAMTLVRGCPLYQVRTRSEVSPLQAESIFNQSVDLAARLARHGLVHCDLNEFNLMVDLSGIQQTLNSDNDVGGHYVRNSGATTRGEGALSVHSVLGEHQSVDGTGEKIIEEKPKPMETLEDGTPKPLVTLIDFPQMVSTKHPNAKELYERDVECLIKFFIRKLNVVGGEGEESMREGWTWEDVNAGGGEVENVEGRLDGELQASGFSDENVKRDLELYYFNKREAIAEVEEGEEGESDEEDEEGESEEEGEGEQEEEEEEEEEVSSEVVSEVVSEEASASHLQNAQQLAKQKVKQQLGGGRKQGGKLWGNSSKRLVKGKKMHKEKINTNDGW</sequence>
<dbReference type="GO" id="GO:0030490">
    <property type="term" value="P:maturation of SSU-rRNA"/>
    <property type="evidence" value="ECO:0007669"/>
    <property type="project" value="TreeGrafter"/>
</dbReference>
<feature type="compositionally biased region" description="Basic residues" evidence="15">
    <location>
        <begin position="501"/>
        <end position="510"/>
    </location>
</feature>
<evidence type="ECO:0000256" key="7">
    <source>
        <dbReference type="ARBA" id="ARBA00022741"/>
    </source>
</evidence>
<dbReference type="FunFam" id="1.10.10.10:FF:000053">
    <property type="entry name" value="Serine/threonine-protein kinase RIO2"/>
    <property type="match status" value="1"/>
</dbReference>
<evidence type="ECO:0000259" key="16">
    <source>
        <dbReference type="SMART" id="SM00090"/>
    </source>
</evidence>
<keyword evidence="18" id="KW-1185">Reference proteome</keyword>
<comment type="catalytic activity">
    <reaction evidence="12">
        <text>L-seryl-[protein] + ATP = O-phospho-L-seryl-[protein] + ADP + H(+)</text>
        <dbReference type="Rhea" id="RHEA:17989"/>
        <dbReference type="Rhea" id="RHEA-COMP:9863"/>
        <dbReference type="Rhea" id="RHEA-COMP:11604"/>
        <dbReference type="ChEBI" id="CHEBI:15378"/>
        <dbReference type="ChEBI" id="CHEBI:29999"/>
        <dbReference type="ChEBI" id="CHEBI:30616"/>
        <dbReference type="ChEBI" id="CHEBI:83421"/>
        <dbReference type="ChEBI" id="CHEBI:456216"/>
        <dbReference type="EC" id="2.7.11.1"/>
    </reaction>
</comment>
<dbReference type="Pfam" id="PF09202">
    <property type="entry name" value="Rio2_N"/>
    <property type="match status" value="1"/>
</dbReference>
<dbReference type="CDD" id="cd05144">
    <property type="entry name" value="RIO2_C"/>
    <property type="match status" value="1"/>
</dbReference>
<dbReference type="Gene3D" id="1.10.510.10">
    <property type="entry name" value="Transferase(Phosphotransferase) domain 1"/>
    <property type="match status" value="1"/>
</dbReference>
<comment type="cofactor">
    <cofactor evidence="1">
        <name>Mg(2+)</name>
        <dbReference type="ChEBI" id="CHEBI:18420"/>
    </cofactor>
</comment>
<dbReference type="InterPro" id="IPR015285">
    <property type="entry name" value="RIO2_wHTH_N"/>
</dbReference>
<gene>
    <name evidence="17" type="ORF">TrLO_g10246</name>
</gene>
<keyword evidence="6" id="KW-0479">Metal-binding</keyword>
<dbReference type="InterPro" id="IPR030484">
    <property type="entry name" value="Rio2"/>
</dbReference>
<evidence type="ECO:0000256" key="1">
    <source>
        <dbReference type="ARBA" id="ARBA00001946"/>
    </source>
</evidence>
<keyword evidence="7" id="KW-0547">Nucleotide-binding</keyword>
<evidence type="ECO:0000313" key="18">
    <source>
        <dbReference type="Proteomes" id="UP001165122"/>
    </source>
</evidence>
<evidence type="ECO:0000313" key="17">
    <source>
        <dbReference type="EMBL" id="GMH52925.1"/>
    </source>
</evidence>
<dbReference type="Pfam" id="PF01163">
    <property type="entry name" value="RIO1"/>
    <property type="match status" value="2"/>
</dbReference>
<evidence type="ECO:0000256" key="8">
    <source>
        <dbReference type="ARBA" id="ARBA00022777"/>
    </source>
</evidence>
<evidence type="ECO:0000256" key="2">
    <source>
        <dbReference type="ARBA" id="ARBA00009196"/>
    </source>
</evidence>
<dbReference type="EMBL" id="BRXW01000421">
    <property type="protein sequence ID" value="GMH52925.1"/>
    <property type="molecule type" value="Genomic_DNA"/>
</dbReference>
<feature type="region of interest" description="Disordered" evidence="15">
    <location>
        <begin position="413"/>
        <end position="519"/>
    </location>
</feature>
<dbReference type="Gene3D" id="1.10.10.10">
    <property type="entry name" value="Winged helix-like DNA-binding domain superfamily/Winged helix DNA-binding domain"/>
    <property type="match status" value="1"/>
</dbReference>
<feature type="compositionally biased region" description="Acidic residues" evidence="15">
    <location>
        <begin position="414"/>
        <end position="452"/>
    </location>
</feature>
<keyword evidence="10" id="KW-0460">Magnesium</keyword>
<dbReference type="InterPro" id="IPR018934">
    <property type="entry name" value="RIO_dom"/>
</dbReference>
<protein>
    <recommendedName>
        <fullName evidence="13">Serine/threonine-protein kinase RIO2</fullName>
        <ecNumber evidence="3">2.7.11.1</ecNumber>
    </recommendedName>
    <alternativeName>
        <fullName evidence="14">Serine/threonine-protein kinase rio2</fullName>
    </alternativeName>
</protein>
<organism evidence="17 18">
    <name type="scientific">Triparma laevis f. longispina</name>
    <dbReference type="NCBI Taxonomy" id="1714387"/>
    <lineage>
        <taxon>Eukaryota</taxon>
        <taxon>Sar</taxon>
        <taxon>Stramenopiles</taxon>
        <taxon>Ochrophyta</taxon>
        <taxon>Bolidophyceae</taxon>
        <taxon>Parmales</taxon>
        <taxon>Triparmaceae</taxon>
        <taxon>Triparma</taxon>
    </lineage>
</organism>
<evidence type="ECO:0000256" key="15">
    <source>
        <dbReference type="SAM" id="MobiDB-lite"/>
    </source>
</evidence>
<dbReference type="GO" id="GO:0004674">
    <property type="term" value="F:protein serine/threonine kinase activity"/>
    <property type="evidence" value="ECO:0007669"/>
    <property type="project" value="UniProtKB-KW"/>
</dbReference>
<evidence type="ECO:0000256" key="6">
    <source>
        <dbReference type="ARBA" id="ARBA00022723"/>
    </source>
</evidence>
<keyword evidence="9" id="KW-0067">ATP-binding</keyword>
<evidence type="ECO:0000256" key="11">
    <source>
        <dbReference type="ARBA" id="ARBA00047899"/>
    </source>
</evidence>
<dbReference type="InterPro" id="IPR036388">
    <property type="entry name" value="WH-like_DNA-bd_sf"/>
</dbReference>
<keyword evidence="4" id="KW-0723">Serine/threonine-protein kinase</keyword>
<dbReference type="SUPFAM" id="SSF46785">
    <property type="entry name" value="Winged helix' DNA-binding domain"/>
    <property type="match status" value="1"/>
</dbReference>
<feature type="domain" description="RIO kinase" evidence="16">
    <location>
        <begin position="65"/>
        <end position="367"/>
    </location>
</feature>
<dbReference type="PANTHER" id="PTHR45852">
    <property type="entry name" value="SER/THR-PROTEIN KINASE RIO2"/>
    <property type="match status" value="1"/>
</dbReference>
<dbReference type="InterPro" id="IPR000687">
    <property type="entry name" value="RIO_kinase"/>
</dbReference>
<comment type="similarity">
    <text evidence="2">Belongs to the protein kinase superfamily. RIO-type Ser/Thr kinase family.</text>
</comment>
<keyword evidence="5" id="KW-0808">Transferase</keyword>
<evidence type="ECO:0000256" key="3">
    <source>
        <dbReference type="ARBA" id="ARBA00012513"/>
    </source>
</evidence>
<dbReference type="GO" id="GO:0005524">
    <property type="term" value="F:ATP binding"/>
    <property type="evidence" value="ECO:0007669"/>
    <property type="project" value="UniProtKB-KW"/>
</dbReference>
<dbReference type="InterPro" id="IPR011009">
    <property type="entry name" value="Kinase-like_dom_sf"/>
</dbReference>
<keyword evidence="8" id="KW-0418">Kinase</keyword>
<feature type="compositionally biased region" description="Low complexity" evidence="15">
    <location>
        <begin position="453"/>
        <end position="483"/>
    </location>
</feature>
<evidence type="ECO:0000256" key="12">
    <source>
        <dbReference type="ARBA" id="ARBA00048679"/>
    </source>
</evidence>
<reference evidence="18" key="1">
    <citation type="journal article" date="2023" name="Commun. Biol.">
        <title>Genome analysis of Parmales, the sister group of diatoms, reveals the evolutionary specialization of diatoms from phago-mixotrophs to photoautotrophs.</title>
        <authorList>
            <person name="Ban H."/>
            <person name="Sato S."/>
            <person name="Yoshikawa S."/>
            <person name="Yamada K."/>
            <person name="Nakamura Y."/>
            <person name="Ichinomiya M."/>
            <person name="Sato N."/>
            <person name="Blanc-Mathieu R."/>
            <person name="Endo H."/>
            <person name="Kuwata A."/>
            <person name="Ogata H."/>
        </authorList>
    </citation>
    <scope>NUCLEOTIDE SEQUENCE [LARGE SCALE GENOMIC DNA]</scope>
    <source>
        <strain evidence="18">NIES 3700</strain>
    </source>
</reference>
<accession>A0A9W7DSS1</accession>
<evidence type="ECO:0000256" key="10">
    <source>
        <dbReference type="ARBA" id="ARBA00022842"/>
    </source>
</evidence>
<dbReference type="GO" id="GO:0030688">
    <property type="term" value="C:preribosome, small subunit precursor"/>
    <property type="evidence" value="ECO:0007669"/>
    <property type="project" value="TreeGrafter"/>
</dbReference>
<evidence type="ECO:0000256" key="13">
    <source>
        <dbReference type="ARBA" id="ARBA00068353"/>
    </source>
</evidence>
<evidence type="ECO:0000256" key="9">
    <source>
        <dbReference type="ARBA" id="ARBA00022840"/>
    </source>
</evidence>
<dbReference type="Proteomes" id="UP001165122">
    <property type="component" value="Unassembled WGS sequence"/>
</dbReference>
<dbReference type="EC" id="2.7.11.1" evidence="3"/>
<name>A0A9W7DSS1_9STRA</name>
<proteinExistence type="inferred from homology"/>
<dbReference type="PANTHER" id="PTHR45852:SF1">
    <property type="entry name" value="SERINE_THREONINE-PROTEIN KINASE RIO2"/>
    <property type="match status" value="1"/>
</dbReference>
<dbReference type="Gene3D" id="3.30.200.20">
    <property type="entry name" value="Phosphorylase Kinase, domain 1"/>
    <property type="match status" value="1"/>
</dbReference>
<evidence type="ECO:0000256" key="5">
    <source>
        <dbReference type="ARBA" id="ARBA00022679"/>
    </source>
</evidence>
<dbReference type="FunFam" id="3.30.200.20:FF:000052">
    <property type="entry name" value="Serine/threonine-protein kinase RIO2"/>
    <property type="match status" value="1"/>
</dbReference>
<evidence type="ECO:0000256" key="4">
    <source>
        <dbReference type="ARBA" id="ARBA00022527"/>
    </source>
</evidence>
<dbReference type="SUPFAM" id="SSF56112">
    <property type="entry name" value="Protein kinase-like (PK-like)"/>
    <property type="match status" value="1"/>
</dbReference>
<comment type="catalytic activity">
    <reaction evidence="11">
        <text>L-threonyl-[protein] + ATP = O-phospho-L-threonyl-[protein] + ADP + H(+)</text>
        <dbReference type="Rhea" id="RHEA:46608"/>
        <dbReference type="Rhea" id="RHEA-COMP:11060"/>
        <dbReference type="Rhea" id="RHEA-COMP:11605"/>
        <dbReference type="ChEBI" id="CHEBI:15378"/>
        <dbReference type="ChEBI" id="CHEBI:30013"/>
        <dbReference type="ChEBI" id="CHEBI:30616"/>
        <dbReference type="ChEBI" id="CHEBI:61977"/>
        <dbReference type="ChEBI" id="CHEBI:456216"/>
        <dbReference type="EC" id="2.7.11.1"/>
    </reaction>
</comment>
<dbReference type="InterPro" id="IPR036390">
    <property type="entry name" value="WH_DNA-bd_sf"/>
</dbReference>